<evidence type="ECO:0000313" key="3">
    <source>
        <dbReference type="WBParaSite" id="HPLM_0001102901-mRNA-1"/>
    </source>
</evidence>
<evidence type="ECO:0000313" key="2">
    <source>
        <dbReference type="Proteomes" id="UP000268014"/>
    </source>
</evidence>
<protein>
    <submittedName>
        <fullName evidence="3">Secreted protein</fullName>
    </submittedName>
</protein>
<evidence type="ECO:0000313" key="1">
    <source>
        <dbReference type="EMBL" id="VDO41800.1"/>
    </source>
</evidence>
<proteinExistence type="predicted"/>
<reference evidence="1 2" key="2">
    <citation type="submission" date="2018-11" db="EMBL/GenBank/DDBJ databases">
        <authorList>
            <consortium name="Pathogen Informatics"/>
        </authorList>
    </citation>
    <scope>NUCLEOTIDE SEQUENCE [LARGE SCALE GENOMIC DNA]</scope>
    <source>
        <strain evidence="1 2">MHpl1</strain>
    </source>
</reference>
<dbReference type="EMBL" id="UZAF01017452">
    <property type="protein sequence ID" value="VDO41800.1"/>
    <property type="molecule type" value="Genomic_DNA"/>
</dbReference>
<name>A0A0N4WJ54_HAEPC</name>
<gene>
    <name evidence="1" type="ORF">HPLM_LOCUS11021</name>
</gene>
<reference evidence="3" key="1">
    <citation type="submission" date="2017-02" db="UniProtKB">
        <authorList>
            <consortium name="WormBaseParasite"/>
        </authorList>
    </citation>
    <scope>IDENTIFICATION</scope>
</reference>
<dbReference type="AlphaFoldDB" id="A0A0N4WJ54"/>
<dbReference type="WBParaSite" id="HPLM_0001102901-mRNA-1">
    <property type="protein sequence ID" value="HPLM_0001102901-mRNA-1"/>
    <property type="gene ID" value="HPLM_0001102901"/>
</dbReference>
<sequence>MQMAWLGLCGRCLKSAHAEDDDCGVQCAACVRPHNVLLCAHRGTRLQRTTTTKWAAR</sequence>
<keyword evidence="2" id="KW-1185">Reference proteome</keyword>
<accession>A0A0N4WJ54</accession>
<dbReference type="OrthoDB" id="5858105at2759"/>
<dbReference type="Proteomes" id="UP000268014">
    <property type="component" value="Unassembled WGS sequence"/>
</dbReference>
<organism evidence="3">
    <name type="scientific">Haemonchus placei</name>
    <name type="common">Barber's pole worm</name>
    <dbReference type="NCBI Taxonomy" id="6290"/>
    <lineage>
        <taxon>Eukaryota</taxon>
        <taxon>Metazoa</taxon>
        <taxon>Ecdysozoa</taxon>
        <taxon>Nematoda</taxon>
        <taxon>Chromadorea</taxon>
        <taxon>Rhabditida</taxon>
        <taxon>Rhabditina</taxon>
        <taxon>Rhabditomorpha</taxon>
        <taxon>Strongyloidea</taxon>
        <taxon>Trichostrongylidae</taxon>
        <taxon>Haemonchus</taxon>
    </lineage>
</organism>